<dbReference type="AlphaFoldDB" id="A0AAW2KDJ5"/>
<dbReference type="InterPro" id="IPR043502">
    <property type="entry name" value="DNA/RNA_pol_sf"/>
</dbReference>
<sequence>MFPETTVTHLDSVLSDHVPILISITGSVELYWQQRSKIHWLRDGDRNTSFFHAKANTRRRVNVIDRLRDEGGHWIDDPAALRRLIERQIDYVTAQALAQPFTKEEVVRALFQMAPLKSPGPDGMPPLFFQRFWPSVQGDVVPCVLALLNNHVMPRSLNDTHIVLIPKCRKPESLSQCRPISLCNVLYKIASKSIANRFKPFLETIISPTQAVFVPGRLITNNILLAYELNHFMRNKNWGKMGHIALKLDISKAYDKVEWNFLKHVLLRLGFPPRLVDLMLCVSSVCYSFLINGHEFASLTPNGASVRETRCPRTCFSYIQRLLAPCQASEEAMRGVARMLEIYAQALGQAINLINLSLFSAVM</sequence>
<name>A0AAW2KDJ5_9LAMI</name>
<protein>
    <recommendedName>
        <fullName evidence="1">Reverse transcriptase domain-containing protein</fullName>
    </recommendedName>
</protein>
<organism evidence="2">
    <name type="scientific">Sesamum calycinum</name>
    <dbReference type="NCBI Taxonomy" id="2727403"/>
    <lineage>
        <taxon>Eukaryota</taxon>
        <taxon>Viridiplantae</taxon>
        <taxon>Streptophyta</taxon>
        <taxon>Embryophyta</taxon>
        <taxon>Tracheophyta</taxon>
        <taxon>Spermatophyta</taxon>
        <taxon>Magnoliopsida</taxon>
        <taxon>eudicotyledons</taxon>
        <taxon>Gunneridae</taxon>
        <taxon>Pentapetalae</taxon>
        <taxon>asterids</taxon>
        <taxon>lamiids</taxon>
        <taxon>Lamiales</taxon>
        <taxon>Pedaliaceae</taxon>
        <taxon>Sesamum</taxon>
    </lineage>
</organism>
<comment type="caution">
    <text evidence="2">The sequence shown here is derived from an EMBL/GenBank/DDBJ whole genome shotgun (WGS) entry which is preliminary data.</text>
</comment>
<dbReference type="PANTHER" id="PTHR19446">
    <property type="entry name" value="REVERSE TRANSCRIPTASES"/>
    <property type="match status" value="1"/>
</dbReference>
<gene>
    <name evidence="2" type="ORF">Scaly_2999700</name>
</gene>
<evidence type="ECO:0000259" key="1">
    <source>
        <dbReference type="Pfam" id="PF00078"/>
    </source>
</evidence>
<dbReference type="SUPFAM" id="SSF56672">
    <property type="entry name" value="DNA/RNA polymerases"/>
    <property type="match status" value="1"/>
</dbReference>
<feature type="domain" description="Reverse transcriptase" evidence="1">
    <location>
        <begin position="170"/>
        <end position="298"/>
    </location>
</feature>
<reference evidence="2" key="1">
    <citation type="submission" date="2020-06" db="EMBL/GenBank/DDBJ databases">
        <authorList>
            <person name="Li T."/>
            <person name="Hu X."/>
            <person name="Zhang T."/>
            <person name="Song X."/>
            <person name="Zhang H."/>
            <person name="Dai N."/>
            <person name="Sheng W."/>
            <person name="Hou X."/>
            <person name="Wei L."/>
        </authorList>
    </citation>
    <scope>NUCLEOTIDE SEQUENCE</scope>
    <source>
        <strain evidence="2">KEN8</strain>
        <tissue evidence="2">Leaf</tissue>
    </source>
</reference>
<dbReference type="InterPro" id="IPR000477">
    <property type="entry name" value="RT_dom"/>
</dbReference>
<evidence type="ECO:0000313" key="2">
    <source>
        <dbReference type="EMBL" id="KAL0305015.1"/>
    </source>
</evidence>
<reference evidence="2" key="2">
    <citation type="journal article" date="2024" name="Plant">
        <title>Genomic evolution and insights into agronomic trait innovations of Sesamum species.</title>
        <authorList>
            <person name="Miao H."/>
            <person name="Wang L."/>
            <person name="Qu L."/>
            <person name="Liu H."/>
            <person name="Sun Y."/>
            <person name="Le M."/>
            <person name="Wang Q."/>
            <person name="Wei S."/>
            <person name="Zheng Y."/>
            <person name="Lin W."/>
            <person name="Duan Y."/>
            <person name="Cao H."/>
            <person name="Xiong S."/>
            <person name="Wang X."/>
            <person name="Wei L."/>
            <person name="Li C."/>
            <person name="Ma Q."/>
            <person name="Ju M."/>
            <person name="Zhao R."/>
            <person name="Li G."/>
            <person name="Mu C."/>
            <person name="Tian Q."/>
            <person name="Mei H."/>
            <person name="Zhang T."/>
            <person name="Gao T."/>
            <person name="Zhang H."/>
        </authorList>
    </citation>
    <scope>NUCLEOTIDE SEQUENCE</scope>
    <source>
        <strain evidence="2">KEN8</strain>
    </source>
</reference>
<proteinExistence type="predicted"/>
<accession>A0AAW2KDJ5</accession>
<dbReference type="CDD" id="cd01650">
    <property type="entry name" value="RT_nLTR_like"/>
    <property type="match status" value="1"/>
</dbReference>
<dbReference type="Pfam" id="PF00078">
    <property type="entry name" value="RVT_1"/>
    <property type="match status" value="1"/>
</dbReference>
<dbReference type="EMBL" id="JACGWM010000432">
    <property type="protein sequence ID" value="KAL0305015.1"/>
    <property type="molecule type" value="Genomic_DNA"/>
</dbReference>